<dbReference type="InterPro" id="IPR050776">
    <property type="entry name" value="Ank_Repeat/CDKN_Inhibitor"/>
</dbReference>
<reference evidence="4" key="1">
    <citation type="submission" date="2013-12" db="EMBL/GenBank/DDBJ databases">
        <title>The Genome Sequence of Aphanomyces astaci APO3.</title>
        <authorList>
            <consortium name="The Broad Institute Genomics Platform"/>
            <person name="Russ C."/>
            <person name="Tyler B."/>
            <person name="van West P."/>
            <person name="Dieguez-Uribeondo J."/>
            <person name="Young S.K."/>
            <person name="Zeng Q."/>
            <person name="Gargeya S."/>
            <person name="Fitzgerald M."/>
            <person name="Abouelleil A."/>
            <person name="Alvarado L."/>
            <person name="Chapman S.B."/>
            <person name="Gainer-Dewar J."/>
            <person name="Goldberg J."/>
            <person name="Griggs A."/>
            <person name="Gujja S."/>
            <person name="Hansen M."/>
            <person name="Howarth C."/>
            <person name="Imamovic A."/>
            <person name="Ireland A."/>
            <person name="Larimer J."/>
            <person name="McCowan C."/>
            <person name="Murphy C."/>
            <person name="Pearson M."/>
            <person name="Poon T.W."/>
            <person name="Priest M."/>
            <person name="Roberts A."/>
            <person name="Saif S."/>
            <person name="Shea T."/>
            <person name="Sykes S."/>
            <person name="Wortman J."/>
            <person name="Nusbaum C."/>
            <person name="Birren B."/>
        </authorList>
    </citation>
    <scope>NUCLEOTIDE SEQUENCE [LARGE SCALE GENOMIC DNA]</scope>
    <source>
        <strain evidence="4">APO3</strain>
    </source>
</reference>
<dbReference type="Pfam" id="PF12796">
    <property type="entry name" value="Ank_2"/>
    <property type="match status" value="1"/>
</dbReference>
<proteinExistence type="predicted"/>
<dbReference type="Gene3D" id="1.25.40.20">
    <property type="entry name" value="Ankyrin repeat-containing domain"/>
    <property type="match status" value="1"/>
</dbReference>
<dbReference type="GeneID" id="20804633"/>
<gene>
    <name evidence="4" type="ORF">H257_02637</name>
</gene>
<dbReference type="EMBL" id="KI913117">
    <property type="protein sequence ID" value="ETV86195.1"/>
    <property type="molecule type" value="Genomic_DNA"/>
</dbReference>
<keyword evidence="1" id="KW-0677">Repeat</keyword>
<evidence type="ECO:0000313" key="4">
    <source>
        <dbReference type="EMBL" id="ETV86195.1"/>
    </source>
</evidence>
<dbReference type="OrthoDB" id="194358at2759"/>
<dbReference type="PANTHER" id="PTHR24201:SF15">
    <property type="entry name" value="ANKYRIN REPEAT DOMAIN-CONTAINING PROTEIN 66"/>
    <property type="match status" value="1"/>
</dbReference>
<feature type="repeat" description="ANK" evidence="3">
    <location>
        <begin position="46"/>
        <end position="78"/>
    </location>
</feature>
<dbReference type="PROSITE" id="PS50088">
    <property type="entry name" value="ANK_REPEAT"/>
    <property type="match status" value="2"/>
</dbReference>
<evidence type="ECO:0000256" key="1">
    <source>
        <dbReference type="ARBA" id="ARBA00022737"/>
    </source>
</evidence>
<dbReference type="InterPro" id="IPR036770">
    <property type="entry name" value="Ankyrin_rpt-contain_sf"/>
</dbReference>
<dbReference type="VEuPathDB" id="FungiDB:H257_02637"/>
<protein>
    <submittedName>
        <fullName evidence="4">Uncharacterized protein</fullName>
    </submittedName>
</protein>
<name>W4H2F6_APHAT</name>
<keyword evidence="2 3" id="KW-0040">ANK repeat</keyword>
<dbReference type="InterPro" id="IPR002110">
    <property type="entry name" value="Ankyrin_rpt"/>
</dbReference>
<organism evidence="4">
    <name type="scientific">Aphanomyces astaci</name>
    <name type="common">Crayfish plague agent</name>
    <dbReference type="NCBI Taxonomy" id="112090"/>
    <lineage>
        <taxon>Eukaryota</taxon>
        <taxon>Sar</taxon>
        <taxon>Stramenopiles</taxon>
        <taxon>Oomycota</taxon>
        <taxon>Saprolegniomycetes</taxon>
        <taxon>Saprolegniales</taxon>
        <taxon>Verrucalvaceae</taxon>
        <taxon>Aphanomyces</taxon>
    </lineage>
</organism>
<dbReference type="RefSeq" id="XP_009824667.1">
    <property type="nucleotide sequence ID" value="XM_009826365.1"/>
</dbReference>
<sequence length="152" mass="16659">MSRLGKKERVDRSQINYSLVEGAAMNDIAKLDAALEQGAEVDCRYEGFTPLYLAVMKGYTKAARRLLLHGAGTETLCNKHRTAIMIAASRGQKRSVKLLLEHHADVHRTDECGATAKQLALRNGHADVAALLLEAESANATRDSRLRAHLLP</sequence>
<dbReference type="PROSITE" id="PS50297">
    <property type="entry name" value="ANK_REP_REGION"/>
    <property type="match status" value="2"/>
</dbReference>
<dbReference type="SUPFAM" id="SSF48403">
    <property type="entry name" value="Ankyrin repeat"/>
    <property type="match status" value="1"/>
</dbReference>
<dbReference type="AlphaFoldDB" id="W4H2F6"/>
<feature type="repeat" description="ANK" evidence="3">
    <location>
        <begin position="79"/>
        <end position="111"/>
    </location>
</feature>
<accession>W4H2F6</accession>
<evidence type="ECO:0000256" key="2">
    <source>
        <dbReference type="ARBA" id="ARBA00023043"/>
    </source>
</evidence>
<dbReference type="SMART" id="SM00248">
    <property type="entry name" value="ANK"/>
    <property type="match status" value="3"/>
</dbReference>
<dbReference type="STRING" id="112090.W4H2F6"/>
<evidence type="ECO:0000256" key="3">
    <source>
        <dbReference type="PROSITE-ProRule" id="PRU00023"/>
    </source>
</evidence>
<dbReference type="PANTHER" id="PTHR24201">
    <property type="entry name" value="ANK_REP_REGION DOMAIN-CONTAINING PROTEIN"/>
    <property type="match status" value="1"/>
</dbReference>